<keyword evidence="1" id="KW-0732">Signal</keyword>
<evidence type="ECO:0008006" key="4">
    <source>
        <dbReference type="Google" id="ProtNLM"/>
    </source>
</evidence>
<feature type="signal peptide" evidence="1">
    <location>
        <begin position="1"/>
        <end position="17"/>
    </location>
</feature>
<feature type="chain" id="PRO_5019432391" description="Beta/gamma crystallin 'Greek key' domain-containing protein" evidence="1">
    <location>
        <begin position="18"/>
        <end position="122"/>
    </location>
</feature>
<dbReference type="InParanoid" id="A0A409W562"/>
<dbReference type="EMBL" id="NHYE01005392">
    <property type="protein sequence ID" value="PPQ73653.1"/>
    <property type="molecule type" value="Genomic_DNA"/>
</dbReference>
<reference evidence="2 3" key="1">
    <citation type="journal article" date="2018" name="Evol. Lett.">
        <title>Horizontal gene cluster transfer increased hallucinogenic mushroom diversity.</title>
        <authorList>
            <person name="Reynolds H.T."/>
            <person name="Vijayakumar V."/>
            <person name="Gluck-Thaler E."/>
            <person name="Korotkin H.B."/>
            <person name="Matheny P.B."/>
            <person name="Slot J.C."/>
        </authorList>
    </citation>
    <scope>NUCLEOTIDE SEQUENCE [LARGE SCALE GENOMIC DNA]</scope>
    <source>
        <strain evidence="2 3">SRW20</strain>
    </source>
</reference>
<evidence type="ECO:0000256" key="1">
    <source>
        <dbReference type="SAM" id="SignalP"/>
    </source>
</evidence>
<dbReference type="OrthoDB" id="2978401at2759"/>
<gene>
    <name evidence="2" type="ORF">CVT26_010611</name>
</gene>
<organism evidence="2 3">
    <name type="scientific">Gymnopilus dilepis</name>
    <dbReference type="NCBI Taxonomy" id="231916"/>
    <lineage>
        <taxon>Eukaryota</taxon>
        <taxon>Fungi</taxon>
        <taxon>Dikarya</taxon>
        <taxon>Basidiomycota</taxon>
        <taxon>Agaricomycotina</taxon>
        <taxon>Agaricomycetes</taxon>
        <taxon>Agaricomycetidae</taxon>
        <taxon>Agaricales</taxon>
        <taxon>Agaricineae</taxon>
        <taxon>Hymenogastraceae</taxon>
        <taxon>Gymnopilus</taxon>
    </lineage>
</organism>
<accession>A0A409W562</accession>
<evidence type="ECO:0000313" key="3">
    <source>
        <dbReference type="Proteomes" id="UP000284706"/>
    </source>
</evidence>
<protein>
    <recommendedName>
        <fullName evidence="4">Beta/gamma crystallin 'Greek key' domain-containing protein</fullName>
    </recommendedName>
</protein>
<keyword evidence="3" id="KW-1185">Reference proteome</keyword>
<dbReference type="Proteomes" id="UP000284706">
    <property type="component" value="Unassembled WGS sequence"/>
</dbReference>
<sequence length="122" mass="12998">MFKLVLAALAVAATASAKCAYSTEGHGFEMYIYGETNCGTGNHWEEFYGAGDSLACDCFNVASALNDKVKSFVFTASTRHSVNIYEDANCKGAVLGSSVGNWIDSSVSTNGQKMSSFNVCLY</sequence>
<comment type="caution">
    <text evidence="2">The sequence shown here is derived from an EMBL/GenBank/DDBJ whole genome shotgun (WGS) entry which is preliminary data.</text>
</comment>
<name>A0A409W562_9AGAR</name>
<dbReference type="AlphaFoldDB" id="A0A409W562"/>
<proteinExistence type="predicted"/>
<evidence type="ECO:0000313" key="2">
    <source>
        <dbReference type="EMBL" id="PPQ73653.1"/>
    </source>
</evidence>